<accession>A0A7Y0LZI9</accession>
<comment type="similarity">
    <text evidence="1 2">Belongs to the phD/YefM antitoxin family.</text>
</comment>
<dbReference type="InterPro" id="IPR006442">
    <property type="entry name" value="Antitoxin_Phd/YefM"/>
</dbReference>
<dbReference type="AlphaFoldDB" id="A0A7Y0LZI9"/>
<reference evidence="3 4" key="1">
    <citation type="submission" date="2020-04" db="EMBL/GenBank/DDBJ databases">
        <title>Sequencing and Assembly of C. fimi.</title>
        <authorList>
            <person name="Ramsey A.R."/>
        </authorList>
    </citation>
    <scope>NUCLEOTIDE SEQUENCE [LARGE SCALE GENOMIC DNA]</scope>
    <source>
        <strain evidence="3 4">SB</strain>
    </source>
</reference>
<dbReference type="Proteomes" id="UP000562124">
    <property type="component" value="Unassembled WGS sequence"/>
</dbReference>
<dbReference type="RefSeq" id="WP_169325373.1">
    <property type="nucleotide sequence ID" value="NZ_JABCJJ010000021.1"/>
</dbReference>
<dbReference type="InterPro" id="IPR036165">
    <property type="entry name" value="YefM-like_sf"/>
</dbReference>
<comment type="function">
    <text evidence="2">Antitoxin component of a type II toxin-antitoxin (TA) system.</text>
</comment>
<dbReference type="EMBL" id="JABCJJ010000021">
    <property type="protein sequence ID" value="NMR20995.1"/>
    <property type="molecule type" value="Genomic_DNA"/>
</dbReference>
<evidence type="ECO:0000313" key="4">
    <source>
        <dbReference type="Proteomes" id="UP000562124"/>
    </source>
</evidence>
<dbReference type="Gene3D" id="3.40.1620.10">
    <property type="entry name" value="YefM-like domain"/>
    <property type="match status" value="1"/>
</dbReference>
<comment type="caution">
    <text evidence="3">The sequence shown here is derived from an EMBL/GenBank/DDBJ whole genome shotgun (WGS) entry which is preliminary data.</text>
</comment>
<protein>
    <recommendedName>
        <fullName evidence="2">Antitoxin</fullName>
    </recommendedName>
</protein>
<dbReference type="Pfam" id="PF02604">
    <property type="entry name" value="PhdYeFM_antitox"/>
    <property type="match status" value="1"/>
</dbReference>
<keyword evidence="4" id="KW-1185">Reference proteome</keyword>
<gene>
    <name evidence="3" type="ORF">HIR71_12330</name>
</gene>
<name>A0A7Y0LZI9_CELFI</name>
<evidence type="ECO:0000256" key="2">
    <source>
        <dbReference type="RuleBase" id="RU362080"/>
    </source>
</evidence>
<evidence type="ECO:0000256" key="1">
    <source>
        <dbReference type="ARBA" id="ARBA00009981"/>
    </source>
</evidence>
<dbReference type="NCBIfam" id="TIGR01552">
    <property type="entry name" value="phd_fam"/>
    <property type="match status" value="1"/>
</dbReference>
<organism evidence="3 4">
    <name type="scientific">Cellulomonas fimi</name>
    <dbReference type="NCBI Taxonomy" id="1708"/>
    <lineage>
        <taxon>Bacteria</taxon>
        <taxon>Bacillati</taxon>
        <taxon>Actinomycetota</taxon>
        <taxon>Actinomycetes</taxon>
        <taxon>Micrococcales</taxon>
        <taxon>Cellulomonadaceae</taxon>
        <taxon>Cellulomonas</taxon>
    </lineage>
</organism>
<evidence type="ECO:0000313" key="3">
    <source>
        <dbReference type="EMBL" id="NMR20995.1"/>
    </source>
</evidence>
<proteinExistence type="inferred from homology"/>
<dbReference type="SUPFAM" id="SSF143120">
    <property type="entry name" value="YefM-like"/>
    <property type="match status" value="1"/>
</dbReference>
<sequence length="85" mass="9201">MRTLTATHASRGFSELLDRVERGETIRITRAGHVVAELRPVAPTTGRALREALARTPGLDDDFEADIAAATSLLTTDESDPWRAG</sequence>